<proteinExistence type="predicted"/>
<keyword evidence="2" id="KW-1185">Reference proteome</keyword>
<gene>
    <name evidence="1" type="ORF">E6W99_17730</name>
</gene>
<dbReference type="Proteomes" id="UP000310334">
    <property type="component" value="Unassembled WGS sequence"/>
</dbReference>
<dbReference type="PANTHER" id="PTHR39157:SF1">
    <property type="entry name" value="DOXX FAMILY PROTEIN"/>
    <property type="match status" value="1"/>
</dbReference>
<reference evidence="1 2" key="1">
    <citation type="submission" date="2019-04" db="EMBL/GenBank/DDBJ databases">
        <title>Bacillus sediminilitoris sp. nov., isolated from a tidal flat sediment on the East China Sea.</title>
        <authorList>
            <person name="Wei Y."/>
            <person name="Mao H."/>
            <person name="Fang J."/>
        </authorList>
    </citation>
    <scope>NUCLEOTIDE SEQUENCE [LARGE SCALE GENOMIC DNA]</scope>
    <source>
        <strain evidence="1 2">DSL-17</strain>
    </source>
</reference>
<name>A0A4S4BSD6_9BACI</name>
<sequence>MAIQSKVNKKRWLFPSLIVLMRILFGIGWLLAGVTKISEKLWFKEPGVFLNEYLISALEKPNVTLFYKVFIENVLLEYVMTLNYVIPIVQIILGVLIIMGLLTIPSILICLFMHINFILSGNMNLMSLVLYTSAFTLIIFRTKIYHLSLDKYFNLDLCLQPMKIKEKTTTPCHLRKKC</sequence>
<dbReference type="PANTHER" id="PTHR39157">
    <property type="entry name" value="INTEGRAL MEMBRANE PROTEIN-RELATED"/>
    <property type="match status" value="1"/>
</dbReference>
<evidence type="ECO:0000313" key="2">
    <source>
        <dbReference type="Proteomes" id="UP000310334"/>
    </source>
</evidence>
<dbReference type="EMBL" id="SSNT01000013">
    <property type="protein sequence ID" value="THF77915.1"/>
    <property type="molecule type" value="Genomic_DNA"/>
</dbReference>
<comment type="caution">
    <text evidence="1">The sequence shown here is derived from an EMBL/GenBank/DDBJ whole genome shotgun (WGS) entry which is preliminary data.</text>
</comment>
<organism evidence="1 2">
    <name type="scientific">Metabacillus sediminilitoris</name>
    <dbReference type="NCBI Taxonomy" id="2567941"/>
    <lineage>
        <taxon>Bacteria</taxon>
        <taxon>Bacillati</taxon>
        <taxon>Bacillota</taxon>
        <taxon>Bacilli</taxon>
        <taxon>Bacillales</taxon>
        <taxon>Bacillaceae</taxon>
        <taxon>Metabacillus</taxon>
    </lineage>
</organism>
<accession>A0A4S4BSD6</accession>
<dbReference type="RefSeq" id="WP_136356275.1">
    <property type="nucleotide sequence ID" value="NZ_CP046266.1"/>
</dbReference>
<dbReference type="OrthoDB" id="2871373at2"/>
<evidence type="ECO:0000313" key="1">
    <source>
        <dbReference type="EMBL" id="THF77915.1"/>
    </source>
</evidence>
<protein>
    <submittedName>
        <fullName evidence="1">DoxX family membrane protein</fullName>
    </submittedName>
</protein>
<dbReference type="AlphaFoldDB" id="A0A4S4BSD6"/>